<organism evidence="1 2">
    <name type="scientific">Mycobacterium kansasii 662</name>
    <dbReference type="NCBI Taxonomy" id="1299326"/>
    <lineage>
        <taxon>Bacteria</taxon>
        <taxon>Bacillati</taxon>
        <taxon>Actinomycetota</taxon>
        <taxon>Actinomycetes</taxon>
        <taxon>Mycobacteriales</taxon>
        <taxon>Mycobacteriaceae</taxon>
        <taxon>Mycobacterium</taxon>
    </lineage>
</organism>
<dbReference type="EMBL" id="JAOA01000042">
    <property type="protein sequence ID" value="ETZ96574.1"/>
    <property type="molecule type" value="Genomic_DNA"/>
</dbReference>
<dbReference type="GO" id="GO:0016787">
    <property type="term" value="F:hydrolase activity"/>
    <property type="evidence" value="ECO:0007669"/>
    <property type="project" value="UniProtKB-KW"/>
</dbReference>
<dbReference type="PATRIC" id="fig|1299326.3.peg.6658"/>
<reference evidence="1 2" key="1">
    <citation type="submission" date="2013-12" db="EMBL/GenBank/DDBJ databases">
        <authorList>
            <person name="Brown-Elliot B."/>
            <person name="Wallace R."/>
            <person name="Lenaerts A."/>
            <person name="Ordway D."/>
            <person name="DeGroote M.A."/>
            <person name="Parker T."/>
            <person name="Sizemore C."/>
            <person name="Tallon L.J."/>
            <person name="Sadzewicz L.K."/>
            <person name="Sengamalay N."/>
            <person name="Fraser C.M."/>
            <person name="Hine E."/>
            <person name="Shefchek K.A."/>
            <person name="Das S.P."/>
            <person name="Tettelin H."/>
        </authorList>
    </citation>
    <scope>NUCLEOTIDE SEQUENCE [LARGE SCALE GENOMIC DNA]</scope>
    <source>
        <strain evidence="1 2">662</strain>
    </source>
</reference>
<protein>
    <submittedName>
        <fullName evidence="1">Pup deamidase/depupylase domain protein</fullName>
        <ecNumber evidence="1">3.5.1.-</ecNumber>
    </submittedName>
</protein>
<sequence length="57" mass="6320">MAKLVDSRDPDPRASDIVETWTHVLDLLERATRWNAQSCWTGRPSCGCSTDSGTGRI</sequence>
<evidence type="ECO:0000313" key="2">
    <source>
        <dbReference type="Proteomes" id="UP000020561"/>
    </source>
</evidence>
<dbReference type="EC" id="3.5.1.-" evidence="1"/>
<evidence type="ECO:0000313" key="1">
    <source>
        <dbReference type="EMBL" id="ETZ96574.1"/>
    </source>
</evidence>
<gene>
    <name evidence="1" type="ORF">I545_6938</name>
</gene>
<proteinExistence type="predicted"/>
<dbReference type="Proteomes" id="UP000020561">
    <property type="component" value="Unassembled WGS sequence"/>
</dbReference>
<name>X7XQV3_MYCKA</name>
<dbReference type="AlphaFoldDB" id="X7XQV3"/>
<comment type="caution">
    <text evidence="1">The sequence shown here is derived from an EMBL/GenBank/DDBJ whole genome shotgun (WGS) entry which is preliminary data.</text>
</comment>
<keyword evidence="1" id="KW-0378">Hydrolase</keyword>
<accession>X7XQV3</accession>